<dbReference type="AlphaFoldDB" id="A0A6N0NW91"/>
<evidence type="ECO:0000313" key="7">
    <source>
        <dbReference type="Proteomes" id="UP000509301"/>
    </source>
</evidence>
<dbReference type="GO" id="GO:0005524">
    <property type="term" value="F:ATP binding"/>
    <property type="evidence" value="ECO:0007669"/>
    <property type="project" value="UniProtKB-UniRule"/>
</dbReference>
<keyword evidence="7" id="KW-1185">Reference proteome</keyword>
<reference evidence="6 7" key="1">
    <citation type="submission" date="2020-02" db="EMBL/GenBank/DDBJ databases">
        <title>Comparative genome analysis reveals the metabolism and evolution of the thermophilic archaeal genus Metallosphaera.</title>
        <authorList>
            <person name="Jiang C."/>
        </authorList>
    </citation>
    <scope>NUCLEOTIDE SEQUENCE [LARGE SCALE GENOMIC DNA]</scope>
    <source>
        <strain evidence="6 7">Ric-A</strain>
    </source>
</reference>
<dbReference type="Pfam" id="PF08443">
    <property type="entry name" value="RimK"/>
    <property type="match status" value="1"/>
</dbReference>
<dbReference type="PANTHER" id="PTHR21621">
    <property type="entry name" value="RIBOSOMAL PROTEIN S6 MODIFICATION PROTEIN"/>
    <property type="match status" value="1"/>
</dbReference>
<dbReference type="EMBL" id="CP049074">
    <property type="protein sequence ID" value="QKR00477.1"/>
    <property type="molecule type" value="Genomic_DNA"/>
</dbReference>
<dbReference type="GO" id="GO:0016879">
    <property type="term" value="F:ligase activity, forming carbon-nitrogen bonds"/>
    <property type="evidence" value="ECO:0007669"/>
    <property type="project" value="TreeGrafter"/>
</dbReference>
<dbReference type="GeneID" id="55642062"/>
<evidence type="ECO:0000256" key="2">
    <source>
        <dbReference type="ARBA" id="ARBA00022741"/>
    </source>
</evidence>
<evidence type="ECO:0000313" key="6">
    <source>
        <dbReference type="EMBL" id="QKR00477.1"/>
    </source>
</evidence>
<dbReference type="InterPro" id="IPR013815">
    <property type="entry name" value="ATP_grasp_subdomain_1"/>
</dbReference>
<keyword evidence="2 4" id="KW-0547">Nucleotide-binding</keyword>
<feature type="domain" description="ATP-grasp" evidence="5">
    <location>
        <begin position="109"/>
        <end position="291"/>
    </location>
</feature>
<proteinExistence type="predicted"/>
<evidence type="ECO:0000256" key="3">
    <source>
        <dbReference type="ARBA" id="ARBA00022840"/>
    </source>
</evidence>
<dbReference type="InterPro" id="IPR004666">
    <property type="entry name" value="Rp_bS6_RimK/Lys_biosynth_LsyX"/>
</dbReference>
<dbReference type="Gene3D" id="3.30.1490.20">
    <property type="entry name" value="ATP-grasp fold, A domain"/>
    <property type="match status" value="1"/>
</dbReference>
<dbReference type="RefSeq" id="WP_174631505.1">
    <property type="nucleotide sequence ID" value="NZ_CP049074.1"/>
</dbReference>
<dbReference type="NCBIfam" id="TIGR00768">
    <property type="entry name" value="rimK_fam"/>
    <property type="match status" value="1"/>
</dbReference>
<dbReference type="Gene3D" id="3.30.470.20">
    <property type="entry name" value="ATP-grasp fold, B domain"/>
    <property type="match status" value="1"/>
</dbReference>
<dbReference type="KEGG" id="mten:GWK48_08920"/>
<dbReference type="GO" id="GO:0005737">
    <property type="term" value="C:cytoplasm"/>
    <property type="evidence" value="ECO:0007669"/>
    <property type="project" value="TreeGrafter"/>
</dbReference>
<accession>A0A6N0NW91</accession>
<dbReference type="GO" id="GO:0046872">
    <property type="term" value="F:metal ion binding"/>
    <property type="evidence" value="ECO:0007669"/>
    <property type="project" value="UniProtKB-KW"/>
</dbReference>
<sequence length="296" mass="32828">MAKIAVIHESQKLTEASKQLLYEIKSRGHSAYYIRVSKINVSVDDETKVTYSGRALELNGALIRNLGFLTTIEQLIRRADMIREIEQRGVVTMNSIQSMLLARDKFASISKLAKANLPVPNTALVEDPFEVMRLVEKWGEVVIKPLVGSLGLGSVKVSDADIAFRVAKSILSVNQPVYVQKYIRKPNRDIRAFVVGDRLLGSIYRISPENWKTNVAQGALVQALSPKDLGEIEEISVKATRTLGLDYSGVDIVEDLDGGYKILEVNGAPLWKGFQSATSVNPAKYIVDLLTEKIRK</sequence>
<evidence type="ECO:0000256" key="4">
    <source>
        <dbReference type="PROSITE-ProRule" id="PRU00409"/>
    </source>
</evidence>
<dbReference type="Gene3D" id="3.40.50.20">
    <property type="match status" value="1"/>
</dbReference>
<gene>
    <name evidence="6" type="ORF">GWK48_08920</name>
</gene>
<dbReference type="PANTHER" id="PTHR21621:SF0">
    <property type="entry name" value="BETA-CITRYLGLUTAMATE SYNTHASE B-RELATED"/>
    <property type="match status" value="1"/>
</dbReference>
<dbReference type="OrthoDB" id="33241at2157"/>
<keyword evidence="1" id="KW-0479">Metal-binding</keyword>
<evidence type="ECO:0000259" key="5">
    <source>
        <dbReference type="PROSITE" id="PS50975"/>
    </source>
</evidence>
<dbReference type="InterPro" id="IPR011761">
    <property type="entry name" value="ATP-grasp"/>
</dbReference>
<organism evidence="6 7">
    <name type="scientific">Metallosphaera tengchongensis</name>
    <dbReference type="NCBI Taxonomy" id="1532350"/>
    <lineage>
        <taxon>Archaea</taxon>
        <taxon>Thermoproteota</taxon>
        <taxon>Thermoprotei</taxon>
        <taxon>Sulfolobales</taxon>
        <taxon>Sulfolobaceae</taxon>
        <taxon>Metallosphaera</taxon>
    </lineage>
</organism>
<dbReference type="InterPro" id="IPR013651">
    <property type="entry name" value="ATP-grasp_RimK-type"/>
</dbReference>
<name>A0A6N0NW91_9CREN</name>
<keyword evidence="3 4" id="KW-0067">ATP-binding</keyword>
<dbReference type="Proteomes" id="UP000509301">
    <property type="component" value="Chromosome"/>
</dbReference>
<dbReference type="SUPFAM" id="SSF56059">
    <property type="entry name" value="Glutathione synthetase ATP-binding domain-like"/>
    <property type="match status" value="1"/>
</dbReference>
<evidence type="ECO:0000256" key="1">
    <source>
        <dbReference type="ARBA" id="ARBA00022723"/>
    </source>
</evidence>
<dbReference type="PROSITE" id="PS50975">
    <property type="entry name" value="ATP_GRASP"/>
    <property type="match status" value="1"/>
</dbReference>
<keyword evidence="6" id="KW-0436">Ligase</keyword>
<protein>
    <submittedName>
        <fullName evidence="6">RimK family alpha-L-glutamate ligase</fullName>
    </submittedName>
</protein>